<reference evidence="2 3" key="1">
    <citation type="submission" date="2013-10" db="EMBL/GenBank/DDBJ databases">
        <title>Whole Genome Shotgun Sequence of Pseudomonas taiwanensis SJ9.</title>
        <authorList>
            <person name="Hong S.-J."/>
            <person name="Shin J.-H."/>
        </authorList>
    </citation>
    <scope>NUCLEOTIDE SEQUENCE [LARGE SCALE GENOMIC DNA]</scope>
    <source>
        <strain evidence="2 3">SJ9</strain>
    </source>
</reference>
<dbReference type="Pfam" id="PF01425">
    <property type="entry name" value="Amidase"/>
    <property type="match status" value="1"/>
</dbReference>
<comment type="caution">
    <text evidence="2">The sequence shown here is derived from an EMBL/GenBank/DDBJ whole genome shotgun (WGS) entry which is preliminary data.</text>
</comment>
<dbReference type="InterPro" id="IPR023631">
    <property type="entry name" value="Amidase_dom"/>
</dbReference>
<dbReference type="EMBL" id="AXUP01000052">
    <property type="protein sequence ID" value="ESW40532.1"/>
    <property type="molecule type" value="Genomic_DNA"/>
</dbReference>
<evidence type="ECO:0000259" key="1">
    <source>
        <dbReference type="Pfam" id="PF01425"/>
    </source>
</evidence>
<dbReference type="Proteomes" id="UP000018511">
    <property type="component" value="Unassembled WGS sequence"/>
</dbReference>
<dbReference type="SUPFAM" id="SSF75304">
    <property type="entry name" value="Amidase signature (AS) enzymes"/>
    <property type="match status" value="1"/>
</dbReference>
<dbReference type="PATRIC" id="fig|1388762.3.peg.1138"/>
<dbReference type="Gene3D" id="3.90.1300.10">
    <property type="entry name" value="Amidase signature (AS) domain"/>
    <property type="match status" value="1"/>
</dbReference>
<accession>V7DDU2</accession>
<feature type="non-terminal residue" evidence="2">
    <location>
        <position position="1"/>
    </location>
</feature>
<gene>
    <name evidence="2" type="ORF">O164_05655</name>
</gene>
<dbReference type="AlphaFoldDB" id="V7DDU2"/>
<proteinExistence type="predicted"/>
<dbReference type="InterPro" id="IPR036928">
    <property type="entry name" value="AS_sf"/>
</dbReference>
<dbReference type="InterPro" id="IPR000120">
    <property type="entry name" value="Amidase"/>
</dbReference>
<sequence>AAVYQASVARSDWYRALGKLFERYDYLLLPSAQVFPFDARQPWPTVVGGRAMDTYHRWMEVVIGPTLAGLPSISVPVGFNAAGLPMGLQIIGPAQADHAVLQLAHAHEQLTRWVARRAPRSLQAP</sequence>
<dbReference type="PANTHER" id="PTHR11895">
    <property type="entry name" value="TRANSAMIDASE"/>
    <property type="match status" value="1"/>
</dbReference>
<dbReference type="GO" id="GO:0003824">
    <property type="term" value="F:catalytic activity"/>
    <property type="evidence" value="ECO:0007669"/>
    <property type="project" value="InterPro"/>
</dbReference>
<evidence type="ECO:0000313" key="3">
    <source>
        <dbReference type="Proteomes" id="UP000018511"/>
    </source>
</evidence>
<evidence type="ECO:0000313" key="2">
    <source>
        <dbReference type="EMBL" id="ESW40532.1"/>
    </source>
</evidence>
<protein>
    <submittedName>
        <fullName evidence="2">Amidase</fullName>
    </submittedName>
</protein>
<name>V7DDU2_9PSED</name>
<feature type="domain" description="Amidase" evidence="1">
    <location>
        <begin position="8"/>
        <end position="101"/>
    </location>
</feature>
<dbReference type="PANTHER" id="PTHR11895:SF76">
    <property type="entry name" value="INDOLEACETAMIDE HYDROLASE"/>
    <property type="match status" value="1"/>
</dbReference>
<organism evidence="2 3">
    <name type="scientific">Pseudomonas taiwanensis SJ9</name>
    <dbReference type="NCBI Taxonomy" id="1388762"/>
    <lineage>
        <taxon>Bacteria</taxon>
        <taxon>Pseudomonadati</taxon>
        <taxon>Pseudomonadota</taxon>
        <taxon>Gammaproteobacteria</taxon>
        <taxon>Pseudomonadales</taxon>
        <taxon>Pseudomonadaceae</taxon>
        <taxon>Pseudomonas</taxon>
    </lineage>
</organism>
<dbReference type="RefSeq" id="WP_023660981.1">
    <property type="nucleotide sequence ID" value="NZ_AXUP01000052.1"/>
</dbReference>